<dbReference type="Proteomes" id="UP000007800">
    <property type="component" value="Unassembled WGS sequence"/>
</dbReference>
<sequence length="233" mass="26354">MAALVCADKLGVGDREIMKEVLRDKLQETPTKALLNLVVKPTTATKLADADEETGTFTRELLLDHVMNILNERAASTEDPMMAVDLLDLWYQHQDRLPNREILRSVVMLALSPEAISVRYMKVIQCIADIGMEKFEDDAHMRKQLVGSARGVYIRNRVEKEGVSIDIWAHVAALLNVEVANGALEEVDNYNQLYRVKEWWECVNNDIAETGKILIRVAHPEMTLLLDDLVNNS</sequence>
<evidence type="ECO:0000313" key="1">
    <source>
        <dbReference type="EMBL" id="EER10972.1"/>
    </source>
</evidence>
<dbReference type="AlphaFoldDB" id="C5KWW8"/>
<dbReference type="InParanoid" id="C5KWW8"/>
<protein>
    <submittedName>
        <fullName evidence="1">Uncharacterized protein</fullName>
    </submittedName>
</protein>
<accession>C5KWW8</accession>
<gene>
    <name evidence="1" type="ORF">Pmar_PMAR029592</name>
</gene>
<reference evidence="1 2" key="1">
    <citation type="submission" date="2008-07" db="EMBL/GenBank/DDBJ databases">
        <authorList>
            <person name="El-Sayed N."/>
            <person name="Caler E."/>
            <person name="Inman J."/>
            <person name="Amedeo P."/>
            <person name="Hass B."/>
            <person name="Wortman J."/>
        </authorList>
    </citation>
    <scope>NUCLEOTIDE SEQUENCE [LARGE SCALE GENOMIC DNA]</scope>
    <source>
        <strain evidence="2">ATCC 50983 / TXsc</strain>
    </source>
</reference>
<dbReference type="GeneID" id="9056033"/>
<organism evidence="2">
    <name type="scientific">Perkinsus marinus (strain ATCC 50983 / TXsc)</name>
    <dbReference type="NCBI Taxonomy" id="423536"/>
    <lineage>
        <taxon>Eukaryota</taxon>
        <taxon>Sar</taxon>
        <taxon>Alveolata</taxon>
        <taxon>Perkinsozoa</taxon>
        <taxon>Perkinsea</taxon>
        <taxon>Perkinsida</taxon>
        <taxon>Perkinsidae</taxon>
        <taxon>Perkinsus</taxon>
    </lineage>
</organism>
<keyword evidence="2" id="KW-1185">Reference proteome</keyword>
<dbReference type="RefSeq" id="XP_002779177.1">
    <property type="nucleotide sequence ID" value="XM_002779131.1"/>
</dbReference>
<name>C5KWW8_PERM5</name>
<dbReference type="EMBL" id="GG677097">
    <property type="protein sequence ID" value="EER10972.1"/>
    <property type="molecule type" value="Genomic_DNA"/>
</dbReference>
<evidence type="ECO:0000313" key="2">
    <source>
        <dbReference type="Proteomes" id="UP000007800"/>
    </source>
</evidence>
<proteinExistence type="predicted"/>